<evidence type="ECO:0000313" key="10">
    <source>
        <dbReference type="Proteomes" id="UP000076335"/>
    </source>
</evidence>
<protein>
    <recommendedName>
        <fullName evidence="6">Protein HflC</fullName>
    </recommendedName>
</protein>
<evidence type="ECO:0000256" key="2">
    <source>
        <dbReference type="ARBA" id="ARBA00007862"/>
    </source>
</evidence>
<dbReference type="Proteomes" id="UP000076335">
    <property type="component" value="Unassembled WGS sequence"/>
</dbReference>
<feature type="transmembrane region" description="Helical" evidence="7">
    <location>
        <begin position="6"/>
        <end position="27"/>
    </location>
</feature>
<dbReference type="SMART" id="SM00244">
    <property type="entry name" value="PHB"/>
    <property type="match status" value="1"/>
</dbReference>
<comment type="similarity">
    <text evidence="2 6">Belongs to the band 7/mec-2 family. HflC subfamily.</text>
</comment>
<organism evidence="9 10">
    <name type="scientific">Thalassospira lucentensis</name>
    <dbReference type="NCBI Taxonomy" id="168935"/>
    <lineage>
        <taxon>Bacteria</taxon>
        <taxon>Pseudomonadati</taxon>
        <taxon>Pseudomonadota</taxon>
        <taxon>Alphaproteobacteria</taxon>
        <taxon>Rhodospirillales</taxon>
        <taxon>Thalassospiraceae</taxon>
        <taxon>Thalassospira</taxon>
    </lineage>
</organism>
<evidence type="ECO:0000259" key="8">
    <source>
        <dbReference type="SMART" id="SM00244"/>
    </source>
</evidence>
<dbReference type="GO" id="GO:0016020">
    <property type="term" value="C:membrane"/>
    <property type="evidence" value="ECO:0007669"/>
    <property type="project" value="UniProtKB-SubCell"/>
</dbReference>
<dbReference type="PIRSF" id="PIRSF005651">
    <property type="entry name" value="HflC"/>
    <property type="match status" value="1"/>
</dbReference>
<evidence type="ECO:0000256" key="6">
    <source>
        <dbReference type="PIRNR" id="PIRNR005651"/>
    </source>
</evidence>
<dbReference type="RefSeq" id="WP_062953333.1">
    <property type="nucleotide sequence ID" value="NZ_CP136684.1"/>
</dbReference>
<keyword evidence="9" id="KW-0378">Hydrolase</keyword>
<keyword evidence="5 7" id="KW-0472">Membrane</keyword>
<dbReference type="InterPro" id="IPR001107">
    <property type="entry name" value="Band_7"/>
</dbReference>
<evidence type="ECO:0000256" key="7">
    <source>
        <dbReference type="SAM" id="Phobius"/>
    </source>
</evidence>
<evidence type="ECO:0000256" key="4">
    <source>
        <dbReference type="ARBA" id="ARBA00022989"/>
    </source>
</evidence>
<dbReference type="AlphaFoldDB" id="A0A154L0N7"/>
<dbReference type="PANTHER" id="PTHR42911">
    <property type="entry name" value="MODULATOR OF FTSH PROTEASE HFLC"/>
    <property type="match status" value="1"/>
</dbReference>
<feature type="domain" description="Band 7" evidence="8">
    <location>
        <begin position="22"/>
        <end position="183"/>
    </location>
</feature>
<dbReference type="SUPFAM" id="SSF117892">
    <property type="entry name" value="Band 7/SPFH domain"/>
    <property type="match status" value="1"/>
</dbReference>
<dbReference type="EMBL" id="LPVY01000024">
    <property type="protein sequence ID" value="KZB61067.1"/>
    <property type="molecule type" value="Genomic_DNA"/>
</dbReference>
<dbReference type="GO" id="GO:0008233">
    <property type="term" value="F:peptidase activity"/>
    <property type="evidence" value="ECO:0007669"/>
    <property type="project" value="UniProtKB-KW"/>
</dbReference>
<dbReference type="PANTHER" id="PTHR42911:SF1">
    <property type="entry name" value="MODULATOR OF FTSH PROTEASE HFLC"/>
    <property type="match status" value="1"/>
</dbReference>
<comment type="subcellular location">
    <subcellularLocation>
        <location evidence="1">Membrane</location>
        <topology evidence="1">Single-pass membrane protein</topology>
    </subcellularLocation>
</comment>
<evidence type="ECO:0000256" key="5">
    <source>
        <dbReference type="ARBA" id="ARBA00023136"/>
    </source>
</evidence>
<evidence type="ECO:0000313" key="9">
    <source>
        <dbReference type="EMBL" id="KZB61067.1"/>
    </source>
</evidence>
<accession>A0A154L0N7</accession>
<evidence type="ECO:0000256" key="1">
    <source>
        <dbReference type="ARBA" id="ARBA00004167"/>
    </source>
</evidence>
<comment type="function">
    <text evidence="6">HflC and HflK could regulate a protease.</text>
</comment>
<name>A0A154L0N7_9PROT</name>
<comment type="caution">
    <text evidence="9">The sequence shown here is derived from an EMBL/GenBank/DDBJ whole genome shotgun (WGS) entry which is preliminary data.</text>
</comment>
<reference evidence="9 10" key="1">
    <citation type="submission" date="2015-12" db="EMBL/GenBank/DDBJ databases">
        <title>Genome sequence of Thalassospira lucentensis MCCC 1A02072.</title>
        <authorList>
            <person name="Lu L."/>
            <person name="Lai Q."/>
            <person name="Shao Z."/>
            <person name="Qian P."/>
        </authorList>
    </citation>
    <scope>NUCLEOTIDE SEQUENCE [LARGE SCALE GENOMIC DNA]</scope>
    <source>
        <strain evidence="9 10">MCCC 1A02072</strain>
    </source>
</reference>
<keyword evidence="9" id="KW-0645">Protease</keyword>
<dbReference type="OrthoDB" id="9812991at2"/>
<dbReference type="CDD" id="cd03405">
    <property type="entry name" value="SPFH_HflC"/>
    <property type="match status" value="1"/>
</dbReference>
<dbReference type="InterPro" id="IPR010200">
    <property type="entry name" value="HflC"/>
</dbReference>
<dbReference type="InterPro" id="IPR036013">
    <property type="entry name" value="Band_7/SPFH_dom_sf"/>
</dbReference>
<dbReference type="Gene3D" id="3.30.479.30">
    <property type="entry name" value="Band 7 domain"/>
    <property type="match status" value="1"/>
</dbReference>
<keyword evidence="3 7" id="KW-0812">Transmembrane</keyword>
<keyword evidence="4 7" id="KW-1133">Transmembrane helix</keyword>
<dbReference type="GO" id="GO:0006508">
    <property type="term" value="P:proteolysis"/>
    <property type="evidence" value="ECO:0007669"/>
    <property type="project" value="UniProtKB-KW"/>
</dbReference>
<sequence>MASPKLIAAGVVVVIGAVVASMCMFTVRQDQQALVLQFGNPVHAVSEPGLHFKLPIQNVEYYERRILELDPPVQQVLLSDQKRVNVDSFARWRIVDPLQFRQRATNSANFVQLFGQRLNSVIRGELAQAPLVSLLSDNRSQIMEKIQATLIEPAKEFGVELIDVRIGRTDLPQETSQAVYNRMRSSRIAEAAQLRAEGEELKAKIQAEADRERVGILAEARRQAEVLRGEGDGQRNIVLGEAYGKDAGFFEFYRSLEAYREALSDGSTMVISPDSEFFQYFNNSSPGATR</sequence>
<dbReference type="Pfam" id="PF01145">
    <property type="entry name" value="Band_7"/>
    <property type="match status" value="1"/>
</dbReference>
<gene>
    <name evidence="9" type="ORF">AUP42_07240</name>
</gene>
<evidence type="ECO:0000256" key="3">
    <source>
        <dbReference type="ARBA" id="ARBA00022692"/>
    </source>
</evidence>
<proteinExistence type="inferred from homology"/>